<protein>
    <submittedName>
        <fullName evidence="1">Uncharacterized protein</fullName>
    </submittedName>
</protein>
<name>A0ACD3A921_9AGAR</name>
<keyword evidence="2" id="KW-1185">Reference proteome</keyword>
<evidence type="ECO:0000313" key="1">
    <source>
        <dbReference type="EMBL" id="TFK62358.1"/>
    </source>
</evidence>
<gene>
    <name evidence="1" type="ORF">BDN72DRAFT_848782</name>
</gene>
<organism evidence="1 2">
    <name type="scientific">Pluteus cervinus</name>
    <dbReference type="NCBI Taxonomy" id="181527"/>
    <lineage>
        <taxon>Eukaryota</taxon>
        <taxon>Fungi</taxon>
        <taxon>Dikarya</taxon>
        <taxon>Basidiomycota</taxon>
        <taxon>Agaricomycotina</taxon>
        <taxon>Agaricomycetes</taxon>
        <taxon>Agaricomycetidae</taxon>
        <taxon>Agaricales</taxon>
        <taxon>Pluteineae</taxon>
        <taxon>Pluteaceae</taxon>
        <taxon>Pluteus</taxon>
    </lineage>
</organism>
<reference evidence="1 2" key="1">
    <citation type="journal article" date="2019" name="Nat. Ecol. Evol.">
        <title>Megaphylogeny resolves global patterns of mushroom evolution.</title>
        <authorList>
            <person name="Varga T."/>
            <person name="Krizsan K."/>
            <person name="Foldi C."/>
            <person name="Dima B."/>
            <person name="Sanchez-Garcia M."/>
            <person name="Sanchez-Ramirez S."/>
            <person name="Szollosi G.J."/>
            <person name="Szarkandi J.G."/>
            <person name="Papp V."/>
            <person name="Albert L."/>
            <person name="Andreopoulos W."/>
            <person name="Angelini C."/>
            <person name="Antonin V."/>
            <person name="Barry K.W."/>
            <person name="Bougher N.L."/>
            <person name="Buchanan P."/>
            <person name="Buyck B."/>
            <person name="Bense V."/>
            <person name="Catcheside P."/>
            <person name="Chovatia M."/>
            <person name="Cooper J."/>
            <person name="Damon W."/>
            <person name="Desjardin D."/>
            <person name="Finy P."/>
            <person name="Geml J."/>
            <person name="Haridas S."/>
            <person name="Hughes K."/>
            <person name="Justo A."/>
            <person name="Karasinski D."/>
            <person name="Kautmanova I."/>
            <person name="Kiss B."/>
            <person name="Kocsube S."/>
            <person name="Kotiranta H."/>
            <person name="LaButti K.M."/>
            <person name="Lechner B.E."/>
            <person name="Liimatainen K."/>
            <person name="Lipzen A."/>
            <person name="Lukacs Z."/>
            <person name="Mihaltcheva S."/>
            <person name="Morgado L.N."/>
            <person name="Niskanen T."/>
            <person name="Noordeloos M.E."/>
            <person name="Ohm R.A."/>
            <person name="Ortiz-Santana B."/>
            <person name="Ovrebo C."/>
            <person name="Racz N."/>
            <person name="Riley R."/>
            <person name="Savchenko A."/>
            <person name="Shiryaev A."/>
            <person name="Soop K."/>
            <person name="Spirin V."/>
            <person name="Szebenyi C."/>
            <person name="Tomsovsky M."/>
            <person name="Tulloss R.E."/>
            <person name="Uehling J."/>
            <person name="Grigoriev I.V."/>
            <person name="Vagvolgyi C."/>
            <person name="Papp T."/>
            <person name="Martin F.M."/>
            <person name="Miettinen O."/>
            <person name="Hibbett D.S."/>
            <person name="Nagy L.G."/>
        </authorList>
    </citation>
    <scope>NUCLEOTIDE SEQUENCE [LARGE SCALE GENOMIC DNA]</scope>
    <source>
        <strain evidence="1 2">NL-1719</strain>
    </source>
</reference>
<sequence length="134" mass="14784">MSSMFPPSSSSSSSQKGVKLNAEGAPGPAVRVVTSLLCNLLRVTVTDGRVFVGIFAGTDQPLNILLDDTEEYRMTVPEASGSMLSESEPKAVELKKEARIDRRTRRYVGQVLIPWRMVNKIEAYKAQSRLGRRV</sequence>
<evidence type="ECO:0000313" key="2">
    <source>
        <dbReference type="Proteomes" id="UP000308600"/>
    </source>
</evidence>
<dbReference type="EMBL" id="ML208587">
    <property type="protein sequence ID" value="TFK62358.1"/>
    <property type="molecule type" value="Genomic_DNA"/>
</dbReference>
<dbReference type="Proteomes" id="UP000308600">
    <property type="component" value="Unassembled WGS sequence"/>
</dbReference>
<accession>A0ACD3A921</accession>
<proteinExistence type="predicted"/>